<proteinExistence type="predicted"/>
<gene>
    <name evidence="2" type="ORF">IT774_01825</name>
</gene>
<organism evidence="2 3">
    <name type="scientific">Salinimonas marina</name>
    <dbReference type="NCBI Taxonomy" id="2785918"/>
    <lineage>
        <taxon>Bacteria</taxon>
        <taxon>Pseudomonadati</taxon>
        <taxon>Pseudomonadota</taxon>
        <taxon>Gammaproteobacteria</taxon>
        <taxon>Alteromonadales</taxon>
        <taxon>Alteromonadaceae</taxon>
        <taxon>Alteromonas/Salinimonas group</taxon>
        <taxon>Salinimonas</taxon>
    </lineage>
</organism>
<reference evidence="2 3" key="1">
    <citation type="submission" date="2020-11" db="EMBL/GenBank/DDBJ databases">
        <title>Complete genome sequence for Salinimonas sp. strain G2-b.</title>
        <authorList>
            <person name="Park S.-J."/>
        </authorList>
    </citation>
    <scope>NUCLEOTIDE SEQUENCE [LARGE SCALE GENOMIC DNA]</scope>
    <source>
        <strain evidence="2 3">G2-b</strain>
    </source>
</reference>
<evidence type="ECO:0000313" key="3">
    <source>
        <dbReference type="Proteomes" id="UP000595095"/>
    </source>
</evidence>
<evidence type="ECO:0000256" key="1">
    <source>
        <dbReference type="SAM" id="MobiDB-lite"/>
    </source>
</evidence>
<feature type="region of interest" description="Disordered" evidence="1">
    <location>
        <begin position="289"/>
        <end position="332"/>
    </location>
</feature>
<sequence length="332" mass="37774">MSDKYNFDVASYWERRYSSGHNSGSGSYNRLAKFKADFINTLLKEKSIDTACELGCGDGAQLSLIDYPSYIGFDISRTTINNCIKKFDGDNSKSFFYYEPSLFDPKAFQVSELALSLDVIYHLSNDKIYSLYLNHLFNLSSRYVVIYSNSQSNYMRGVNEDAEYVRFRKFEDDIKERFPDWTLVHIEPNFYPFNPSLPNESSFADFYVYKKNALDTEKIKGLNNSRAAFILKKLVQKQMLNDEQTDILFNELRKLSVSLKNLASKSDSEKLIAKLEGIQNSLGIGIPVDNPKLSSEPSTGKLDSPLNSSTGFDFDSDLTKSLDFSNKNSLKG</sequence>
<protein>
    <recommendedName>
        <fullName evidence="4">Methyltransferase domain-containing protein</fullName>
    </recommendedName>
</protein>
<dbReference type="KEGG" id="smaa:IT774_01825"/>
<dbReference type="Gene3D" id="3.40.50.150">
    <property type="entry name" value="Vaccinia Virus protein VP39"/>
    <property type="match status" value="1"/>
</dbReference>
<name>A0A7S9HDD5_9ALTE</name>
<feature type="compositionally biased region" description="Polar residues" evidence="1">
    <location>
        <begin position="322"/>
        <end position="332"/>
    </location>
</feature>
<evidence type="ECO:0008006" key="4">
    <source>
        <dbReference type="Google" id="ProtNLM"/>
    </source>
</evidence>
<evidence type="ECO:0000313" key="2">
    <source>
        <dbReference type="EMBL" id="QPG06019.1"/>
    </source>
</evidence>
<dbReference type="RefSeq" id="WP_195811098.1">
    <property type="nucleotide sequence ID" value="NZ_CP064795.1"/>
</dbReference>
<dbReference type="SUPFAM" id="SSF53335">
    <property type="entry name" value="S-adenosyl-L-methionine-dependent methyltransferases"/>
    <property type="match status" value="1"/>
</dbReference>
<dbReference type="AlphaFoldDB" id="A0A7S9HDD5"/>
<accession>A0A7S9HDD5</accession>
<keyword evidence="3" id="KW-1185">Reference proteome</keyword>
<dbReference type="EMBL" id="CP064795">
    <property type="protein sequence ID" value="QPG06019.1"/>
    <property type="molecule type" value="Genomic_DNA"/>
</dbReference>
<dbReference type="InterPro" id="IPR029063">
    <property type="entry name" value="SAM-dependent_MTases_sf"/>
</dbReference>
<dbReference type="Proteomes" id="UP000595095">
    <property type="component" value="Chromosome"/>
</dbReference>